<protein>
    <recommendedName>
        <fullName evidence="1">RSE1/DDB1/CPSF1 first beta-propeller domain-containing protein</fullName>
    </recommendedName>
</protein>
<dbReference type="InterPro" id="IPR018846">
    <property type="entry name" value="Beta-prop_RSE1/DDB1/CPSF1_1st"/>
</dbReference>
<dbReference type="EMBL" id="SNRW01009003">
    <property type="protein sequence ID" value="KAA6378657.1"/>
    <property type="molecule type" value="Genomic_DNA"/>
</dbReference>
<accession>A0A5J4V7K6</accession>
<proteinExistence type="predicted"/>
<comment type="caution">
    <text evidence="2">The sequence shown here is derived from an EMBL/GenBank/DDBJ whole genome shotgun (WGS) entry which is preliminary data.</text>
</comment>
<dbReference type="Proteomes" id="UP000324800">
    <property type="component" value="Unassembled WGS sequence"/>
</dbReference>
<dbReference type="Pfam" id="PF10433">
    <property type="entry name" value="Beta-prop_RSE1_1st"/>
    <property type="match status" value="1"/>
</dbReference>
<evidence type="ECO:0000313" key="2">
    <source>
        <dbReference type="EMBL" id="KAA6378657.1"/>
    </source>
</evidence>
<dbReference type="InterPro" id="IPR015943">
    <property type="entry name" value="WD40/YVTN_repeat-like_dom_sf"/>
</dbReference>
<feature type="domain" description="RSE1/DDB1/CPSF1 first beta-propeller" evidence="1">
    <location>
        <begin position="30"/>
        <end position="110"/>
    </location>
</feature>
<gene>
    <name evidence="2" type="ORF">EZS28_025815</name>
</gene>
<sequence length="387" mass="44536">MSLYAESEPNISTQRKDMIILETLSQPGEITSAIVGHFLNRKQQTLILAKQTILSIFNYDSETQQFHLLDHKPTFKQVFSIHQVPQQNMLDYIVVITINGEGMLLQWHENDFFPLAVGQYLDAALNVMENPLRRRIYVNPQYVQIIPIDQHTNSQLSKPIQTHRSKLLNENDTKQLEAQSNIIDEDSLNYERVLARSVCFIDECVCSGIIYDGPGSDLMYDISNNYDKILENIPQMFDWGDEYEATIENGLEHIWKDKQKQKQRKNKEKQIQEPGKEKIVIAQSQIFIFAEEGSSDIIGGKSLIMDSIIRYRYIAYMNSMILSDFPFNQSDNRDHSFDDKVSLYAIVDTAEGVCLLSINMDFSKQTMKLGPFVMIEIPNSSSRIIAL</sequence>
<dbReference type="Gene3D" id="2.130.10.10">
    <property type="entry name" value="YVTN repeat-like/Quinoprotein amine dehydrogenase"/>
    <property type="match status" value="1"/>
</dbReference>
<reference evidence="2 3" key="1">
    <citation type="submission" date="2019-03" db="EMBL/GenBank/DDBJ databases">
        <title>Single cell metagenomics reveals metabolic interactions within the superorganism composed of flagellate Streblomastix strix and complex community of Bacteroidetes bacteria on its surface.</title>
        <authorList>
            <person name="Treitli S.C."/>
            <person name="Kolisko M."/>
            <person name="Husnik F."/>
            <person name="Keeling P."/>
            <person name="Hampl V."/>
        </authorList>
    </citation>
    <scope>NUCLEOTIDE SEQUENCE [LARGE SCALE GENOMIC DNA]</scope>
    <source>
        <strain evidence="2">ST1C</strain>
    </source>
</reference>
<evidence type="ECO:0000259" key="1">
    <source>
        <dbReference type="Pfam" id="PF10433"/>
    </source>
</evidence>
<organism evidence="2 3">
    <name type="scientific">Streblomastix strix</name>
    <dbReference type="NCBI Taxonomy" id="222440"/>
    <lineage>
        <taxon>Eukaryota</taxon>
        <taxon>Metamonada</taxon>
        <taxon>Preaxostyla</taxon>
        <taxon>Oxymonadida</taxon>
        <taxon>Streblomastigidae</taxon>
        <taxon>Streblomastix</taxon>
    </lineage>
</organism>
<name>A0A5J4V7K6_9EUKA</name>
<evidence type="ECO:0000313" key="3">
    <source>
        <dbReference type="Proteomes" id="UP000324800"/>
    </source>
</evidence>
<dbReference type="AlphaFoldDB" id="A0A5J4V7K6"/>